<evidence type="ECO:0000313" key="1">
    <source>
        <dbReference type="EMBL" id="KFH43637.1"/>
    </source>
</evidence>
<evidence type="ECO:0000313" key="2">
    <source>
        <dbReference type="Proteomes" id="UP000029964"/>
    </source>
</evidence>
<dbReference type="Proteomes" id="UP000029964">
    <property type="component" value="Unassembled WGS sequence"/>
</dbReference>
<protein>
    <submittedName>
        <fullName evidence="1">Uncharacterized protein</fullName>
    </submittedName>
</protein>
<sequence length="411" mass="46215">MITKKIMRDLLLSETCPYIEIDPYGDMLIEVGGHFSAPLEGPTLLVSSRALRRASPTLRRDLSQPKAKIDNAYRLEFISRFRSLAVPTGRRCPEVKYFAVLPYEKPLTFTMMMRLVHGQHHRIPRHLTPELISELVGIAKEHDLMRSLRGVSRRWLDSIADNACAIHKAHVGEVKHMLHTAWYLGDERIFRESVDKLARESTVLDWPIGDLHDGAGASLSTFCSDDTRDMLDIYDHIEQYRLSRLVVLCRACSFLMQDLTGTGPTTCKPGVDIYGNGAASVATSGPQAPSDLTKLGALVKQVAAHELQELFNPERPEDLPLPIHLWQLSLAEIEQRLRAIFFTDPLLHEYGNRVIAACKEELRLVDGPVSQQHVDLLRKRALVSFGKEDASISNTQPWTGWGDELAKGILD</sequence>
<proteinExistence type="predicted"/>
<accession>A0A086T2Q5</accession>
<dbReference type="EMBL" id="JPKY01000065">
    <property type="protein sequence ID" value="KFH43637.1"/>
    <property type="molecule type" value="Genomic_DNA"/>
</dbReference>
<comment type="caution">
    <text evidence="1">The sequence shown here is derived from an EMBL/GenBank/DDBJ whole genome shotgun (WGS) entry which is preliminary data.</text>
</comment>
<dbReference type="OrthoDB" id="5326346at2759"/>
<organism evidence="1 2">
    <name type="scientific">Hapsidospora chrysogenum (strain ATCC 11550 / CBS 779.69 / DSM 880 / IAM 14645 / JCM 23072 / IMI 49137)</name>
    <name type="common">Acremonium chrysogenum</name>
    <dbReference type="NCBI Taxonomy" id="857340"/>
    <lineage>
        <taxon>Eukaryota</taxon>
        <taxon>Fungi</taxon>
        <taxon>Dikarya</taxon>
        <taxon>Ascomycota</taxon>
        <taxon>Pezizomycotina</taxon>
        <taxon>Sordariomycetes</taxon>
        <taxon>Hypocreomycetidae</taxon>
        <taxon>Hypocreales</taxon>
        <taxon>Bionectriaceae</taxon>
        <taxon>Hapsidospora</taxon>
    </lineage>
</organism>
<name>A0A086T2Q5_HAPC1</name>
<keyword evidence="2" id="KW-1185">Reference proteome</keyword>
<dbReference type="AlphaFoldDB" id="A0A086T2Q5"/>
<reference evidence="2" key="1">
    <citation type="journal article" date="2014" name="Genome Announc.">
        <title>Genome sequence and annotation of Acremonium chrysogenum, producer of the beta-lactam antibiotic cephalosporin C.</title>
        <authorList>
            <person name="Terfehr D."/>
            <person name="Dahlmann T.A."/>
            <person name="Specht T."/>
            <person name="Zadra I."/>
            <person name="Kuernsteiner H."/>
            <person name="Kueck U."/>
        </authorList>
    </citation>
    <scope>NUCLEOTIDE SEQUENCE [LARGE SCALE GENOMIC DNA]</scope>
    <source>
        <strain evidence="2">ATCC 11550 / CBS 779.69 / DSM 880 / IAM 14645 / JCM 23072 / IMI 49137</strain>
    </source>
</reference>
<dbReference type="HOGENOM" id="CLU_668962_0_0_1"/>
<gene>
    <name evidence="1" type="ORF">ACRE_056000</name>
</gene>